<comment type="caution">
    <text evidence="1">The sequence shown here is derived from an EMBL/GenBank/DDBJ whole genome shotgun (WGS) entry which is preliminary data.</text>
</comment>
<protein>
    <submittedName>
        <fullName evidence="1">Uncharacterized protein</fullName>
    </submittedName>
</protein>
<evidence type="ECO:0000313" key="1">
    <source>
        <dbReference type="EMBL" id="KKG83070.1"/>
    </source>
</evidence>
<proteinExistence type="predicted"/>
<reference evidence="1 2" key="1">
    <citation type="journal article" date="2015" name="ISME J.">
        <title>Genomic and phenotypic differentiation among Methanosarcina mazei populations from Columbia River sediment.</title>
        <authorList>
            <person name="Youngblut N.D."/>
            <person name="Wirth J.S."/>
            <person name="Henriksen J.R."/>
            <person name="Smith M."/>
            <person name="Simon H."/>
            <person name="Metcalf W.W."/>
            <person name="Whitaker R.J."/>
        </authorList>
    </citation>
    <scope>NUCLEOTIDE SEQUENCE [LARGE SCALE GENOMIC DNA]</scope>
    <source>
        <strain evidence="1 2">3.H.A.2.4</strain>
    </source>
</reference>
<dbReference type="PATRIC" id="fig|2209.72.peg.1780"/>
<name>A0A0F8KQI0_METMZ</name>
<accession>A0A0F8KQI0</accession>
<dbReference type="AlphaFoldDB" id="A0A0F8KQI0"/>
<gene>
    <name evidence="1" type="ORF">DU55_08200</name>
</gene>
<organism evidence="1 2">
    <name type="scientific">Methanosarcina mazei</name>
    <name type="common">Methanosarcina frisia</name>
    <dbReference type="NCBI Taxonomy" id="2209"/>
    <lineage>
        <taxon>Archaea</taxon>
        <taxon>Methanobacteriati</taxon>
        <taxon>Methanobacteriota</taxon>
        <taxon>Stenosarchaea group</taxon>
        <taxon>Methanomicrobia</taxon>
        <taxon>Methanosarcinales</taxon>
        <taxon>Methanosarcinaceae</taxon>
        <taxon>Methanosarcina</taxon>
    </lineage>
</organism>
<dbReference type="EMBL" id="JJPP01000022">
    <property type="protein sequence ID" value="KKG83070.1"/>
    <property type="molecule type" value="Genomic_DNA"/>
</dbReference>
<dbReference type="RefSeq" id="WP_048049868.1">
    <property type="nucleotide sequence ID" value="NZ_JJPP01000022.1"/>
</dbReference>
<evidence type="ECO:0000313" key="2">
    <source>
        <dbReference type="Proteomes" id="UP000034817"/>
    </source>
</evidence>
<dbReference type="Proteomes" id="UP000034817">
    <property type="component" value="Unassembled WGS sequence"/>
</dbReference>
<sequence length="243" mass="28205">MENKQNTIYITQFNVKEITEMIKGKDPEEAAKIIANSVDYTFKTQQNQTLTDSALKLYNRISKFVFVKGIIPNDPMTCQFHIDDKIISIPAEKIEEEAFFRKQYFREFEKRAPRLGNAWFDLIDALTENKKEVTCNLIDSTAVSYATELFEKIRKLKIVTDKKAFDADNAQKILEDDGKYFVKSRVVSELIMESRCPVDRSRLDETMHHLKMRKGKNVKKGGKRDSCWELEPSTLLGQGEEEE</sequence>